<dbReference type="EMBL" id="PCRF01000007">
    <property type="protein sequence ID" value="PIP16769.1"/>
    <property type="molecule type" value="Genomic_DNA"/>
</dbReference>
<keyword evidence="1" id="KW-1133">Transmembrane helix</keyword>
<evidence type="ECO:0000313" key="3">
    <source>
        <dbReference type="Proteomes" id="UP000230392"/>
    </source>
</evidence>
<feature type="transmembrane region" description="Helical" evidence="1">
    <location>
        <begin position="110"/>
        <end position="131"/>
    </location>
</feature>
<dbReference type="AlphaFoldDB" id="A0A2G9YC10"/>
<keyword evidence="1" id="KW-0472">Membrane</keyword>
<evidence type="ECO:0000313" key="2">
    <source>
        <dbReference type="EMBL" id="PIP16769.1"/>
    </source>
</evidence>
<feature type="transmembrane region" description="Helical" evidence="1">
    <location>
        <begin position="86"/>
        <end position="104"/>
    </location>
</feature>
<comment type="caution">
    <text evidence="2">The sequence shown here is derived from an EMBL/GenBank/DDBJ whole genome shotgun (WGS) entry which is preliminary data.</text>
</comment>
<organism evidence="2 3">
    <name type="scientific">bacterium (Candidatus Ratteibacteria) CG23_combo_of_CG06-09_8_20_14_all_48_7</name>
    <dbReference type="NCBI Taxonomy" id="2014292"/>
    <lineage>
        <taxon>Bacteria</taxon>
        <taxon>Candidatus Ratteibacteria</taxon>
    </lineage>
</organism>
<sequence length="134" mass="14903">MKEYLGLVERDYRRNLSLFLLVEVAWGIGMGFGVLDVTVPAYLSSLNAPKTLIGIIQSAGMTFVFLQLFSSFYLGGRNRKRNSARLFIIGSACLALAGIICLVWKKPAPYWLSVYLFSLFILLFVIILSSASPL</sequence>
<proteinExistence type="predicted"/>
<accession>A0A2G9YC10</accession>
<feature type="non-terminal residue" evidence="2">
    <location>
        <position position="134"/>
    </location>
</feature>
<evidence type="ECO:0000256" key="1">
    <source>
        <dbReference type="SAM" id="Phobius"/>
    </source>
</evidence>
<dbReference type="Proteomes" id="UP000230392">
    <property type="component" value="Unassembled WGS sequence"/>
</dbReference>
<reference evidence="2 3" key="1">
    <citation type="submission" date="2017-09" db="EMBL/GenBank/DDBJ databases">
        <title>Depth-based differentiation of microbial function through sediment-hosted aquifers and enrichment of novel symbionts in the deep terrestrial subsurface.</title>
        <authorList>
            <person name="Probst A.J."/>
            <person name="Ladd B."/>
            <person name="Jarett J.K."/>
            <person name="Geller-Mcgrath D.E."/>
            <person name="Sieber C.M."/>
            <person name="Emerson J.B."/>
            <person name="Anantharaman K."/>
            <person name="Thomas B.C."/>
            <person name="Malmstrom R."/>
            <person name="Stieglmeier M."/>
            <person name="Klingl A."/>
            <person name="Woyke T."/>
            <person name="Ryan C.M."/>
            <person name="Banfield J.F."/>
        </authorList>
    </citation>
    <scope>NUCLEOTIDE SEQUENCE [LARGE SCALE GENOMIC DNA]</scope>
    <source>
        <strain evidence="2">CG23_combo_of_CG06-09_8_20_14_all_48_7</strain>
    </source>
</reference>
<dbReference type="Gene3D" id="1.20.1250.20">
    <property type="entry name" value="MFS general substrate transporter like domains"/>
    <property type="match status" value="1"/>
</dbReference>
<dbReference type="InterPro" id="IPR036259">
    <property type="entry name" value="MFS_trans_sf"/>
</dbReference>
<protein>
    <submittedName>
        <fullName evidence="2">Uncharacterized protein</fullName>
    </submittedName>
</protein>
<feature type="transmembrane region" description="Helical" evidence="1">
    <location>
        <begin position="55"/>
        <end position="74"/>
    </location>
</feature>
<gene>
    <name evidence="2" type="ORF">COX46_00150</name>
</gene>
<dbReference type="SUPFAM" id="SSF103473">
    <property type="entry name" value="MFS general substrate transporter"/>
    <property type="match status" value="1"/>
</dbReference>
<keyword evidence="1" id="KW-0812">Transmembrane</keyword>
<feature type="transmembrane region" description="Helical" evidence="1">
    <location>
        <begin position="16"/>
        <end position="35"/>
    </location>
</feature>
<name>A0A2G9YC10_9BACT</name>